<feature type="domain" description="Tc1-like transposase DDE" evidence="1">
    <location>
        <begin position="9"/>
        <end position="134"/>
    </location>
</feature>
<dbReference type="HOGENOM" id="CLU_107600_0_0_0"/>
<dbReference type="InterPro" id="IPR038717">
    <property type="entry name" value="Tc1-like_DDE_dom"/>
</dbReference>
<evidence type="ECO:0000313" key="2">
    <source>
        <dbReference type="EMBL" id="AFZ69407.1"/>
    </source>
</evidence>
<dbReference type="NCBIfam" id="NF033545">
    <property type="entry name" value="transpos_IS630"/>
    <property type="match status" value="1"/>
</dbReference>
<dbReference type="AlphaFoldDB" id="L0A898"/>
<keyword evidence="3" id="KW-1185">Reference proteome</keyword>
<dbReference type="GO" id="GO:0003676">
    <property type="term" value="F:nucleic acid binding"/>
    <property type="evidence" value="ECO:0007669"/>
    <property type="project" value="InterPro"/>
</dbReference>
<dbReference type="Pfam" id="PF13358">
    <property type="entry name" value="DDE_3"/>
    <property type="match status" value="1"/>
</dbReference>
<proteinExistence type="predicted"/>
<evidence type="ECO:0000313" key="3">
    <source>
        <dbReference type="Proteomes" id="UP000010467"/>
    </source>
</evidence>
<dbReference type="PATRIC" id="fig|937777.3.peg.4031"/>
<dbReference type="Gene3D" id="3.30.420.10">
    <property type="entry name" value="Ribonuclease H-like superfamily/Ribonuclease H"/>
    <property type="match status" value="1"/>
</dbReference>
<accession>L0A898</accession>
<name>L0A898_DEIPD</name>
<sequence length="175" mass="20055">MSPRTFPPAGGWTKDGHRVKAPLEYSRGLDRTWVYGALRVRDGQVLTQCGPSRNTVGYVKLLEAVERDNPEGDILVVSDNLASHKSAPVQAWLETHPRVRHVFIPKGACWLNLIEPWWRLLRREAFAGMTFVDAAEVEQAVQDGTRRLNARACPWVWGRPARTPRFRRHAVLYRY</sequence>
<dbReference type="EMBL" id="CP003383">
    <property type="protein sequence ID" value="AFZ69407.1"/>
    <property type="molecule type" value="Genomic_DNA"/>
</dbReference>
<evidence type="ECO:0000259" key="1">
    <source>
        <dbReference type="Pfam" id="PF13358"/>
    </source>
</evidence>
<organism evidence="2 3">
    <name type="scientific">Deinococcus peraridilitoris (strain DSM 19664 / LMG 22246 / CIP 109416 / KR-200)</name>
    <dbReference type="NCBI Taxonomy" id="937777"/>
    <lineage>
        <taxon>Bacteria</taxon>
        <taxon>Thermotogati</taxon>
        <taxon>Deinococcota</taxon>
        <taxon>Deinococci</taxon>
        <taxon>Deinococcales</taxon>
        <taxon>Deinococcaceae</taxon>
        <taxon>Deinococcus</taxon>
    </lineage>
</organism>
<dbReference type="InterPro" id="IPR047655">
    <property type="entry name" value="Transpos_IS630-like"/>
</dbReference>
<protein>
    <submittedName>
        <fullName evidence="2">Integrase family protein</fullName>
    </submittedName>
</protein>
<dbReference type="Proteomes" id="UP000010467">
    <property type="component" value="Plasmid pDEIPE01"/>
</dbReference>
<gene>
    <name evidence="2" type="ordered locus">Deipe_4015</name>
</gene>
<keyword evidence="2" id="KW-0614">Plasmid</keyword>
<geneLocation type="plasmid" evidence="2 3">
    <name>pDEIPE01</name>
</geneLocation>
<dbReference type="KEGG" id="dpd:Deipe_4015"/>
<dbReference type="InterPro" id="IPR036397">
    <property type="entry name" value="RNaseH_sf"/>
</dbReference>
<reference evidence="3" key="1">
    <citation type="submission" date="2012-03" db="EMBL/GenBank/DDBJ databases">
        <title>Complete sequence of plasmid 1 of Deinococcus peraridilitoris DSM 19664.</title>
        <authorList>
            <person name="Lucas S."/>
            <person name="Copeland A."/>
            <person name="Lapidus A."/>
            <person name="Glavina del Rio T."/>
            <person name="Dalin E."/>
            <person name="Tice H."/>
            <person name="Bruce D."/>
            <person name="Goodwin L."/>
            <person name="Pitluck S."/>
            <person name="Peters L."/>
            <person name="Mikhailova N."/>
            <person name="Lu M."/>
            <person name="Kyrpides N."/>
            <person name="Mavromatis K."/>
            <person name="Ivanova N."/>
            <person name="Brettin T."/>
            <person name="Detter J.C."/>
            <person name="Han C."/>
            <person name="Larimer F."/>
            <person name="Land M."/>
            <person name="Hauser L."/>
            <person name="Markowitz V."/>
            <person name="Cheng J.-F."/>
            <person name="Hugenholtz P."/>
            <person name="Woyke T."/>
            <person name="Wu D."/>
            <person name="Pukall R."/>
            <person name="Steenblock K."/>
            <person name="Brambilla E."/>
            <person name="Klenk H.-P."/>
            <person name="Eisen J.A."/>
        </authorList>
    </citation>
    <scope>NUCLEOTIDE SEQUENCE [LARGE SCALE GENOMIC DNA]</scope>
    <source>
        <strain evidence="3">DSM 19664 / LMG 22246 / CIP 109416 / KR-200</strain>
        <plasmid evidence="3">Plasmid pDEIPE01</plasmid>
    </source>
</reference>